<keyword evidence="4 6" id="KW-1133">Transmembrane helix</keyword>
<sequence length="214" mass="24275">MKKVVPLTVIGFWILMLLLAIRYHLFHLSLQDIKQFIANSSFNPMLLFVAIFCARIFLFIPSSVLIVVGSLFFHPFETILLSLIGMAITETIIYLLSRSIFSDSIQQFMENKYPSLFEEIISNRKRYLFLTVATPLAPTDGACFIAASTNMKYLSYIAIVFAGNIPIAVLYTLYGNFLLGSPWITICITATILVGFFIFISLKKRQKKDTHFSA</sequence>
<protein>
    <recommendedName>
        <fullName evidence="6">TVP38/TMEM64 family membrane protein</fullName>
    </recommendedName>
</protein>
<evidence type="ECO:0000256" key="5">
    <source>
        <dbReference type="ARBA" id="ARBA00023136"/>
    </source>
</evidence>
<feature type="domain" description="VTT" evidence="7">
    <location>
        <begin position="60"/>
        <end position="176"/>
    </location>
</feature>
<evidence type="ECO:0000256" key="4">
    <source>
        <dbReference type="ARBA" id="ARBA00022989"/>
    </source>
</evidence>
<reference evidence="8 9" key="1">
    <citation type="submission" date="2016-07" db="EMBL/GenBank/DDBJ databases">
        <authorList>
            <person name="Townsley L."/>
            <person name="Shank E.A."/>
        </authorList>
    </citation>
    <scope>NUCLEOTIDE SEQUENCE [LARGE SCALE GENOMIC DNA]</scope>
    <source>
        <strain evidence="8 9">CH01</strain>
    </source>
</reference>
<comment type="subcellular location">
    <subcellularLocation>
        <location evidence="1 6">Cell membrane</location>
        <topology evidence="1 6">Multi-pass membrane protein</topology>
    </subcellularLocation>
</comment>
<dbReference type="PANTHER" id="PTHR12677:SF49">
    <property type="entry name" value="TVP38_TMEM64 FAMILY MEMBRANE PROTEIN"/>
    <property type="match status" value="1"/>
</dbReference>
<organism evidence="8 9">
    <name type="scientific">Gottfriedia luciferensis</name>
    <dbReference type="NCBI Taxonomy" id="178774"/>
    <lineage>
        <taxon>Bacteria</taxon>
        <taxon>Bacillati</taxon>
        <taxon>Bacillota</taxon>
        <taxon>Bacilli</taxon>
        <taxon>Bacillales</taxon>
        <taxon>Bacillaceae</taxon>
        <taxon>Gottfriedia</taxon>
    </lineage>
</organism>
<feature type="transmembrane region" description="Helical" evidence="6">
    <location>
        <begin position="6"/>
        <end position="25"/>
    </location>
</feature>
<feature type="transmembrane region" description="Helical" evidence="6">
    <location>
        <begin position="153"/>
        <end position="174"/>
    </location>
</feature>
<accession>A0ABX2ZPM8</accession>
<evidence type="ECO:0000259" key="7">
    <source>
        <dbReference type="Pfam" id="PF09335"/>
    </source>
</evidence>
<dbReference type="EMBL" id="MDKC01000015">
    <property type="protein sequence ID" value="ODG91700.1"/>
    <property type="molecule type" value="Genomic_DNA"/>
</dbReference>
<keyword evidence="2 6" id="KW-1003">Cell membrane</keyword>
<keyword evidence="5 6" id="KW-0472">Membrane</keyword>
<proteinExistence type="inferred from homology"/>
<feature type="transmembrane region" description="Helical" evidence="6">
    <location>
        <begin position="46"/>
        <end position="73"/>
    </location>
</feature>
<comment type="caution">
    <text evidence="8">The sequence shown here is derived from an EMBL/GenBank/DDBJ whole genome shotgun (WGS) entry which is preliminary data.</text>
</comment>
<dbReference type="Proteomes" id="UP000094580">
    <property type="component" value="Unassembled WGS sequence"/>
</dbReference>
<keyword evidence="3 6" id="KW-0812">Transmembrane</keyword>
<evidence type="ECO:0000256" key="1">
    <source>
        <dbReference type="ARBA" id="ARBA00004651"/>
    </source>
</evidence>
<evidence type="ECO:0000313" key="9">
    <source>
        <dbReference type="Proteomes" id="UP000094580"/>
    </source>
</evidence>
<gene>
    <name evidence="8" type="ORF">BED47_22065</name>
</gene>
<evidence type="ECO:0000256" key="3">
    <source>
        <dbReference type="ARBA" id="ARBA00022692"/>
    </source>
</evidence>
<feature type="transmembrane region" description="Helical" evidence="6">
    <location>
        <begin position="79"/>
        <end position="97"/>
    </location>
</feature>
<dbReference type="InterPro" id="IPR032816">
    <property type="entry name" value="VTT_dom"/>
</dbReference>
<evidence type="ECO:0000256" key="6">
    <source>
        <dbReference type="RuleBase" id="RU366058"/>
    </source>
</evidence>
<feature type="transmembrane region" description="Helical" evidence="6">
    <location>
        <begin position="180"/>
        <end position="202"/>
    </location>
</feature>
<dbReference type="RefSeq" id="WP_069033915.1">
    <property type="nucleotide sequence ID" value="NZ_MDKC01000015.1"/>
</dbReference>
<evidence type="ECO:0000256" key="2">
    <source>
        <dbReference type="ARBA" id="ARBA00022475"/>
    </source>
</evidence>
<keyword evidence="9" id="KW-1185">Reference proteome</keyword>
<evidence type="ECO:0000313" key="8">
    <source>
        <dbReference type="EMBL" id="ODG91700.1"/>
    </source>
</evidence>
<name>A0ABX2ZPM8_9BACI</name>
<dbReference type="PANTHER" id="PTHR12677">
    <property type="entry name" value="GOLGI APPARATUS MEMBRANE PROTEIN TVP38-RELATED"/>
    <property type="match status" value="1"/>
</dbReference>
<comment type="similarity">
    <text evidence="6">Belongs to the TVP38/TMEM64 family.</text>
</comment>
<dbReference type="Pfam" id="PF09335">
    <property type="entry name" value="VTT_dom"/>
    <property type="match status" value="1"/>
</dbReference>
<dbReference type="InterPro" id="IPR015414">
    <property type="entry name" value="TMEM64"/>
</dbReference>